<organism evidence="2 3">
    <name type="scientific">Ginsengibacter hankyongi</name>
    <dbReference type="NCBI Taxonomy" id="2607284"/>
    <lineage>
        <taxon>Bacteria</taxon>
        <taxon>Pseudomonadati</taxon>
        <taxon>Bacteroidota</taxon>
        <taxon>Chitinophagia</taxon>
        <taxon>Chitinophagales</taxon>
        <taxon>Chitinophagaceae</taxon>
        <taxon>Ginsengibacter</taxon>
    </lineage>
</organism>
<keyword evidence="1" id="KW-0732">Signal</keyword>
<protein>
    <submittedName>
        <fullName evidence="2">Uncharacterized protein</fullName>
    </submittedName>
</protein>
<comment type="caution">
    <text evidence="2">The sequence shown here is derived from an EMBL/GenBank/DDBJ whole genome shotgun (WGS) entry which is preliminary data.</text>
</comment>
<dbReference type="Proteomes" id="UP000326903">
    <property type="component" value="Unassembled WGS sequence"/>
</dbReference>
<proteinExistence type="predicted"/>
<feature type="chain" id="PRO_5023881622" evidence="1">
    <location>
        <begin position="23"/>
        <end position="384"/>
    </location>
</feature>
<evidence type="ECO:0000256" key="1">
    <source>
        <dbReference type="SAM" id="SignalP"/>
    </source>
</evidence>
<name>A0A5J5IGT8_9BACT</name>
<dbReference type="RefSeq" id="WP_150414750.1">
    <property type="nucleotide sequence ID" value="NZ_VYQF01000002.1"/>
</dbReference>
<feature type="signal peptide" evidence="1">
    <location>
        <begin position="1"/>
        <end position="22"/>
    </location>
</feature>
<gene>
    <name evidence="2" type="ORF">FW778_10955</name>
</gene>
<dbReference type="AlphaFoldDB" id="A0A5J5IGT8"/>
<accession>A0A5J5IGT8</accession>
<sequence length="384" mass="44572">MKAARGKFLIFFLLIATAGVKAQVDYPTFKNETVINPADSQQLSFNLYNLNYINNSEWFGNIPLSGTLFGYQIIPEIEYQISPKLFIKGGLYLQKEFGRPHYTTVDPTFTVKYKAKHSSFLLGTLEGNLNHGFIEPIYDYKLIINERLENGFQFKVDTKPYTHDFFINWRRAIHPGDNFKEEFDIGYVSKLNIINNKKFNLALPIQMLYSHKGGQVDSLHTPLQSLVNFATGPLLTFNLDHKLLKRIIFDNYYVNYKDISGEKLQAFKEGNGFLSHLLLDFKNVGIDLRYWNGRGFIGPRGMALFQSVSEKYPGLVEKHRELLIASFIYDKEIFKNVNFDFRIIPYKDFLEHISSGTGLEYSYEMYLKYNLKLNLKKIKNALND</sequence>
<keyword evidence="3" id="KW-1185">Reference proteome</keyword>
<evidence type="ECO:0000313" key="3">
    <source>
        <dbReference type="Proteomes" id="UP000326903"/>
    </source>
</evidence>
<dbReference type="EMBL" id="VYQF01000002">
    <property type="protein sequence ID" value="KAA9039341.1"/>
    <property type="molecule type" value="Genomic_DNA"/>
</dbReference>
<evidence type="ECO:0000313" key="2">
    <source>
        <dbReference type="EMBL" id="KAA9039341.1"/>
    </source>
</evidence>
<reference evidence="2 3" key="1">
    <citation type="submission" date="2019-09" db="EMBL/GenBank/DDBJ databases">
        <title>Draft genome sequence of Ginsengibacter sp. BR5-29.</title>
        <authorList>
            <person name="Im W.-T."/>
        </authorList>
    </citation>
    <scope>NUCLEOTIDE SEQUENCE [LARGE SCALE GENOMIC DNA]</scope>
    <source>
        <strain evidence="2 3">BR5-29</strain>
    </source>
</reference>